<organism evidence="1">
    <name type="scientific">Brugia malayi</name>
    <name type="common">Filarial nematode worm</name>
    <dbReference type="NCBI Taxonomy" id="6279"/>
    <lineage>
        <taxon>Eukaryota</taxon>
        <taxon>Metazoa</taxon>
        <taxon>Ecdysozoa</taxon>
        <taxon>Nematoda</taxon>
        <taxon>Chromadorea</taxon>
        <taxon>Rhabditida</taxon>
        <taxon>Spirurina</taxon>
        <taxon>Spiruromorpha</taxon>
        <taxon>Filarioidea</taxon>
        <taxon>Onchocercidae</taxon>
        <taxon>Brugia</taxon>
    </lineage>
</organism>
<reference evidence="1" key="2">
    <citation type="submission" date="2012-12" db="EMBL/GenBank/DDBJ databases">
        <authorList>
            <consortium name="WormBase Consortium"/>
            <person name="Ghedin E."/>
            <person name="Paulini M."/>
        </authorList>
    </citation>
    <scope>NUCLEOTIDE SEQUENCE</scope>
    <source>
        <strain evidence="1">FR3</strain>
    </source>
</reference>
<evidence type="ECO:0000313" key="1">
    <source>
        <dbReference type="EMBL" id="CDQ04078.2"/>
    </source>
</evidence>
<proteinExistence type="predicted"/>
<protein>
    <submittedName>
        <fullName evidence="1">Bm1571</fullName>
    </submittedName>
</protein>
<dbReference type="EMBL" id="LN859827">
    <property type="protein sequence ID" value="CDQ04078.2"/>
    <property type="molecule type" value="Genomic_DNA"/>
</dbReference>
<sequence>MISSLSSVILFLRFKRRRRAKADSITGRNGTDVVVHVNARYVLFNASFKEREQLGYQIMYLKKKIFNSNLFLC</sequence>
<reference evidence="1" key="1">
    <citation type="journal article" date="2007" name="Science">
        <title>Draft genome of the filarial nematode parasite Brugia malayi.</title>
        <authorList>
            <person name="Ghedin E."/>
            <person name="Wang S."/>
            <person name="Spiro D."/>
            <person name="Caler E."/>
            <person name="Zhao Q."/>
            <person name="Crabtree J."/>
            <person name="Allen J.E."/>
            <person name="Delcher A.L."/>
            <person name="Guiliano D.B."/>
            <person name="Miranda-Saavedra D."/>
            <person name="Angiuoli S.V."/>
            <person name="Creasy T."/>
            <person name="Amedeo P."/>
            <person name="Haas B."/>
            <person name="El-Sayed N.M."/>
            <person name="Wortman J.R."/>
            <person name="Feldblyum T."/>
            <person name="Tallon L."/>
            <person name="Schatz M."/>
            <person name="Shumway M."/>
            <person name="Koo H."/>
            <person name="Salzberg S.L."/>
            <person name="Schobel S."/>
            <person name="Pertea M."/>
            <person name="Pop M."/>
            <person name="White O."/>
            <person name="Barton G.J."/>
            <person name="Carlow C.K."/>
            <person name="Crawford M.J."/>
            <person name="Daub J."/>
            <person name="Dimmic M.W."/>
            <person name="Estes C.F."/>
            <person name="Foster J.M."/>
            <person name="Ganatra M."/>
            <person name="Gregory W.F."/>
            <person name="Johnson N.M."/>
            <person name="Jin J."/>
            <person name="Komuniecki R."/>
            <person name="Korf I."/>
            <person name="Kumar S."/>
            <person name="Laney S."/>
            <person name="Li B.W."/>
            <person name="Li W."/>
            <person name="Lindblom T.H."/>
            <person name="Lustigman S."/>
            <person name="Ma D."/>
            <person name="Maina C.V."/>
            <person name="Martin D.M."/>
            <person name="McCarter J.P."/>
            <person name="McReynolds L."/>
            <person name="Mitreva M."/>
            <person name="Nutman T.B."/>
            <person name="Parkinson J."/>
            <person name="Peregrin-Alvarez J.M."/>
            <person name="Poole C."/>
            <person name="Ren Q."/>
            <person name="Saunders L."/>
            <person name="Sluder A.E."/>
            <person name="Smith K."/>
            <person name="Stanke M."/>
            <person name="Unnasch T.R."/>
            <person name="Ware J."/>
            <person name="Wei A.D."/>
            <person name="Weil G."/>
            <person name="Williams D.J."/>
            <person name="Zhang Y."/>
            <person name="Williams S.A."/>
            <person name="Fraser-Liggett C."/>
            <person name="Slatko B."/>
            <person name="Blaxter M.L."/>
            <person name="Scott A.L."/>
        </authorList>
    </citation>
    <scope>NUCLEOTIDE SEQUENCE</scope>
    <source>
        <strain evidence="1">FR3</strain>
    </source>
</reference>
<name>A0A1I9G703_BRUMA</name>
<accession>A0A1I9G703</accession>
<dbReference type="AlphaFoldDB" id="A0A1I9G703"/>
<gene>
    <name evidence="1" type="primary">Bm1571</name>
    <name evidence="1" type="ORF">BM_Bm1571</name>
</gene>